<name>A0ABU7AFC9_9TELE</name>
<protein>
    <submittedName>
        <fullName evidence="1">Uncharacterized protein</fullName>
    </submittedName>
</protein>
<gene>
    <name evidence="1" type="ORF">ATANTOWER_010340</name>
</gene>
<dbReference type="EMBL" id="JAHUTI010012135">
    <property type="protein sequence ID" value="MED6236506.1"/>
    <property type="molecule type" value="Genomic_DNA"/>
</dbReference>
<dbReference type="Proteomes" id="UP001345963">
    <property type="component" value="Unassembled WGS sequence"/>
</dbReference>
<evidence type="ECO:0000313" key="1">
    <source>
        <dbReference type="EMBL" id="MED6236506.1"/>
    </source>
</evidence>
<sequence length="117" mass="13168">MLSCFDLLCKCAELPSADAISKVRVHVFVRLIPSQPGGISWTFKVFPFKATAVWASPDYAFVPVLLLEVSTEFYYSLFEIWDNQLLVAAVYQLIVRICHFGFCVCLLFQLGVSVPLV</sequence>
<evidence type="ECO:0000313" key="2">
    <source>
        <dbReference type="Proteomes" id="UP001345963"/>
    </source>
</evidence>
<comment type="caution">
    <text evidence="1">The sequence shown here is derived from an EMBL/GenBank/DDBJ whole genome shotgun (WGS) entry which is preliminary data.</text>
</comment>
<proteinExistence type="predicted"/>
<reference evidence="1 2" key="1">
    <citation type="submission" date="2021-07" db="EMBL/GenBank/DDBJ databases">
        <authorList>
            <person name="Palmer J.M."/>
        </authorList>
    </citation>
    <scope>NUCLEOTIDE SEQUENCE [LARGE SCALE GENOMIC DNA]</scope>
    <source>
        <strain evidence="1 2">AT_MEX2019</strain>
        <tissue evidence="1">Muscle</tissue>
    </source>
</reference>
<organism evidence="1 2">
    <name type="scientific">Ataeniobius toweri</name>
    <dbReference type="NCBI Taxonomy" id="208326"/>
    <lineage>
        <taxon>Eukaryota</taxon>
        <taxon>Metazoa</taxon>
        <taxon>Chordata</taxon>
        <taxon>Craniata</taxon>
        <taxon>Vertebrata</taxon>
        <taxon>Euteleostomi</taxon>
        <taxon>Actinopterygii</taxon>
        <taxon>Neopterygii</taxon>
        <taxon>Teleostei</taxon>
        <taxon>Neoteleostei</taxon>
        <taxon>Acanthomorphata</taxon>
        <taxon>Ovalentaria</taxon>
        <taxon>Atherinomorphae</taxon>
        <taxon>Cyprinodontiformes</taxon>
        <taxon>Goodeidae</taxon>
        <taxon>Ataeniobius</taxon>
    </lineage>
</organism>
<accession>A0ABU7AFC9</accession>
<keyword evidence="2" id="KW-1185">Reference proteome</keyword>